<name>A0A7Z1IL34_9GAMM</name>
<sequence>MQTTHKVQAGDTLSAIANHYQTTVRRLQSVNPEVTNKDHIQVGWELIIPANEMGQSSQKTDVLRAPRSTGSEAKGQASCTECTDDYTEIIHVTGAGDGKWCVALPQNAADFLLKEIDEVDALMAEFKSAQDAVHDPESGEISPKRRWMDKAAEMGVIEPEPEASEDENVTKASTIQSQIAAIDEQIQWYNDYDPDYYLTFARPDAGKRESIESAAKEKRLAMLREERNKLVAKLEKGSASTGVKGTGISSNEFLTSRSNSKERGFVSQRRTKRETGIVEVMVFSRPGRWYYIRREAYRRLVTEYGAIRYVRKTKSISNMLRDRTGTAKALFGQIRDGISADAAKSPLGNIEVKFAEASDDFYLLGEEHSKLTWTSGDEGETSVENSFQVSAEAHLMRFAMQASAGVNAFNLSEGEIDIGTKASASLALIEAEAKLAEVFVPNEAGWDCRFTYRNRSGELADLAFGAFRFSGDITLNCFAGGRASGEANVRLSSGAASFLLSENKKVEASPNAGLAVTGDAFAGAEAGGAIAGKFSWVHPEEQYRKNADWQDLFNISIGGTLAVGAGAGFDFELRFLADKIYFVCKGRLVFGPGASGSFGCEIGADKVWNLAKTIFEVLSEVDYQYLSNIQAELFHQWARSLYLSFSESATDLIELLSSPAYVFNRIWAARSERKVAAESLANNIIDGAKGKEKLEDLAFNGLPYHQLPPETLGMMMSTLCETFIDSWEEKQETALLILVSQIRTWRKFFETLEHMSEGGEKVDPMDSLRKLTAILDDGSTDSQLSQFQNWILSDLAIKPTRQSLKLAWSPIPINQKINRLVARLDMLNQTHTSHLV</sequence>
<keyword evidence="3" id="KW-1185">Reference proteome</keyword>
<feature type="domain" description="LysM" evidence="1">
    <location>
        <begin position="3"/>
        <end position="48"/>
    </location>
</feature>
<dbReference type="RefSeq" id="WP_094625875.1">
    <property type="nucleotide sequence ID" value="NZ_NEFY01000018.1"/>
</dbReference>
<dbReference type="EMBL" id="NEFY01000018">
    <property type="protein sequence ID" value="OZC35002.1"/>
    <property type="molecule type" value="Genomic_DNA"/>
</dbReference>
<dbReference type="InterPro" id="IPR036779">
    <property type="entry name" value="LysM_dom_sf"/>
</dbReference>
<dbReference type="PROSITE" id="PS51782">
    <property type="entry name" value="LYSM"/>
    <property type="match status" value="1"/>
</dbReference>
<accession>A0A7Z1IL34</accession>
<dbReference type="Gene3D" id="3.10.350.10">
    <property type="entry name" value="LysM domain"/>
    <property type="match status" value="1"/>
</dbReference>
<dbReference type="SMART" id="SM00257">
    <property type="entry name" value="LysM"/>
    <property type="match status" value="1"/>
</dbReference>
<dbReference type="Pfam" id="PF01476">
    <property type="entry name" value="LysM"/>
    <property type="match status" value="1"/>
</dbReference>
<gene>
    <name evidence="2" type="ORF">B9Q17_01335</name>
</gene>
<dbReference type="InterPro" id="IPR018392">
    <property type="entry name" value="LysM"/>
</dbReference>
<protein>
    <recommendedName>
        <fullName evidence="1">LysM domain-containing protein</fullName>
    </recommendedName>
</protein>
<proteinExistence type="predicted"/>
<dbReference type="CDD" id="cd00118">
    <property type="entry name" value="LysM"/>
    <property type="match status" value="1"/>
</dbReference>
<evidence type="ECO:0000313" key="3">
    <source>
        <dbReference type="Proteomes" id="UP000216984"/>
    </source>
</evidence>
<evidence type="ECO:0000259" key="1">
    <source>
        <dbReference type="PROSITE" id="PS51782"/>
    </source>
</evidence>
<comment type="caution">
    <text evidence="2">The sequence shown here is derived from an EMBL/GenBank/DDBJ whole genome shotgun (WGS) entry which is preliminary data.</text>
</comment>
<evidence type="ECO:0000313" key="2">
    <source>
        <dbReference type="EMBL" id="OZC35002.1"/>
    </source>
</evidence>
<reference evidence="2 3" key="1">
    <citation type="submission" date="2017-06" db="EMBL/GenBank/DDBJ databases">
        <title>Draft genome sequence of the halophilic bacterium Marinobacter vinifirmus FB1.</title>
        <authorList>
            <person name="Stepanov V.G."/>
            <person name="Roberts D.J."/>
            <person name="Fox G.E."/>
        </authorList>
    </citation>
    <scope>NUCLEOTIDE SEQUENCE [LARGE SCALE GENOMIC DNA]</scope>
    <source>
        <strain evidence="2 3">FB1</strain>
    </source>
</reference>
<dbReference type="SUPFAM" id="SSF54106">
    <property type="entry name" value="LysM domain"/>
    <property type="match status" value="1"/>
</dbReference>
<dbReference type="AlphaFoldDB" id="A0A7Z1IL34"/>
<dbReference type="Proteomes" id="UP000216984">
    <property type="component" value="Unassembled WGS sequence"/>
</dbReference>
<organism evidence="2 3">
    <name type="scientific">Marinobacter vinifirmus</name>
    <dbReference type="NCBI Taxonomy" id="355591"/>
    <lineage>
        <taxon>Bacteria</taxon>
        <taxon>Pseudomonadati</taxon>
        <taxon>Pseudomonadota</taxon>
        <taxon>Gammaproteobacteria</taxon>
        <taxon>Pseudomonadales</taxon>
        <taxon>Marinobacteraceae</taxon>
        <taxon>Marinobacter</taxon>
    </lineage>
</organism>